<evidence type="ECO:0000313" key="2">
    <source>
        <dbReference type="Proteomes" id="UP000790709"/>
    </source>
</evidence>
<dbReference type="EMBL" id="MU266403">
    <property type="protein sequence ID" value="KAH7925390.1"/>
    <property type="molecule type" value="Genomic_DNA"/>
</dbReference>
<organism evidence="1 2">
    <name type="scientific">Leucogyrophana mollusca</name>
    <dbReference type="NCBI Taxonomy" id="85980"/>
    <lineage>
        <taxon>Eukaryota</taxon>
        <taxon>Fungi</taxon>
        <taxon>Dikarya</taxon>
        <taxon>Basidiomycota</taxon>
        <taxon>Agaricomycotina</taxon>
        <taxon>Agaricomycetes</taxon>
        <taxon>Agaricomycetidae</taxon>
        <taxon>Boletales</taxon>
        <taxon>Boletales incertae sedis</taxon>
        <taxon>Leucogyrophana</taxon>
    </lineage>
</organism>
<gene>
    <name evidence="1" type="ORF">BV22DRAFT_1034064</name>
</gene>
<reference evidence="1" key="1">
    <citation type="journal article" date="2021" name="New Phytol.">
        <title>Evolutionary innovations through gain and loss of genes in the ectomycorrhizal Boletales.</title>
        <authorList>
            <person name="Wu G."/>
            <person name="Miyauchi S."/>
            <person name="Morin E."/>
            <person name="Kuo A."/>
            <person name="Drula E."/>
            <person name="Varga T."/>
            <person name="Kohler A."/>
            <person name="Feng B."/>
            <person name="Cao Y."/>
            <person name="Lipzen A."/>
            <person name="Daum C."/>
            <person name="Hundley H."/>
            <person name="Pangilinan J."/>
            <person name="Johnson J."/>
            <person name="Barry K."/>
            <person name="LaButti K."/>
            <person name="Ng V."/>
            <person name="Ahrendt S."/>
            <person name="Min B."/>
            <person name="Choi I.G."/>
            <person name="Park H."/>
            <person name="Plett J.M."/>
            <person name="Magnuson J."/>
            <person name="Spatafora J.W."/>
            <person name="Nagy L.G."/>
            <person name="Henrissat B."/>
            <person name="Grigoriev I.V."/>
            <person name="Yang Z.L."/>
            <person name="Xu J."/>
            <person name="Martin F.M."/>
        </authorList>
    </citation>
    <scope>NUCLEOTIDE SEQUENCE</scope>
    <source>
        <strain evidence="1">KUC20120723A-06</strain>
    </source>
</reference>
<comment type="caution">
    <text evidence="1">The sequence shown here is derived from an EMBL/GenBank/DDBJ whole genome shotgun (WGS) entry which is preliminary data.</text>
</comment>
<name>A0ACB8BHV1_9AGAM</name>
<sequence length="868" mass="96668">MSTDSSISRFGDALGEFETSISLVDAPGDWLRANSLQILKIASIHGFGREHDGAEIALIYPRFYAYILQLVKVSRPRLENALKTKYREWTTSADDIAQLVKYRSINDTLRIYLSRCKVHRGSHDSEHSLPQDGATGAETLLKNILKLDALCISARIWIIIKDPHRRELLQDKKELDAQSLLDLFQELLDILPLGGIRPALVRAIIKLSRNSGLYPECLVLRNLDTRGLNPVCGGSFGDICKGTLAGHAVAIKILRVFDTPAVESLIKAFSKEAVLWGQLSNPHVLPFCGVYRLPETPSRVCLVSPWMTNGNISQYLGKNAQANRLSLMLDVAQGLDYLHSFDPPVIHGDLKGANILITSESRACVADFGLCTLAEDLNVQLSPASSSSGAGSLLWLAPELLQYEGTERKRKSCATDMYSFGCVCYEIYAGRPRFSEFALPHAIMAVAQHQRPPRPDSPELDDVIWSLIEKCWDADPDCRPKANEVVQQLRSHPDIPSREEPVKDQQKDFTSRLLSTLATAPLATPVPSENSTGGPSGSYFTPRQQPNIPQYSGILSAQRSHVFAPGITQSSPATPSINESVRASVYDDEAVTFTDEDMIIAVMGPTGTGKSSFINAARRRSSARVGHTLESCTQHVRAFSCLHPDGSGRNIVLVDTPGFDDTQRTDCDVLKEIAVWLEATYKKHITLTGILYFHSISESRMRGAPIRNLSMFEELCGVGALQNVILTTTMWDEVPIELGNRREDQLRTQFWKPFMDHGSRVTRFSSTFQSAWEIIDKFHTADRQPIQLQKEMVDEGKPLSETSAYTVLVRWWTQLVVKFQDLIRRSVGSPQDRAAMHRQLSIAQKQKRALTRRFSVRSGNRGQSSQPQ</sequence>
<accession>A0ACB8BHV1</accession>
<evidence type="ECO:0000313" key="1">
    <source>
        <dbReference type="EMBL" id="KAH7925390.1"/>
    </source>
</evidence>
<protein>
    <submittedName>
        <fullName evidence="1">Kinase-like protein</fullName>
    </submittedName>
</protein>
<proteinExistence type="predicted"/>
<keyword evidence="2" id="KW-1185">Reference proteome</keyword>
<dbReference type="Proteomes" id="UP000790709">
    <property type="component" value="Unassembled WGS sequence"/>
</dbReference>